<sequence>MYKKKKRSWVKHLDFIILDLLAAELALYLGVMIKFNGSIIFLDKFEWFNLYQNLVKILPFIDLAGVFFTETYKGILRRTKYEELISTIWHSAVNFLGVLLYMYMSKTSYLHSRTVLGVLAIGMVVFSYLFRVGWKRVIRRRKLSDVNKTAMVVVAESDNVEKCLNEIALSPYPEYKVVGVAVVDKDMTGQTIQGIPVIASADSLFEYLRTSVVDEVFLDGNTRKSEESLATRLVEQGLTVHIPLVHTSNLMPNRIMEKYGQYIVLTTSMHIANNRQAFAKRLMDIIGAIVGLFFTLIAFIIFAPIIKIQSPGPVFFTQTRIGKNGRKFKFYKFRTMYMDAEERKKDLVEKNEIKGNMFKMENDPRVIPIGRFLRKHSIDELPQFLNVLVGDMSLVGTRPPLEDEYENYALHHRARLSIKPGLTGMWQVSGRSDIKDFEQVVALDTEYISNWSLGLDIKIILKTVAVVFGGKGSK</sequence>
<evidence type="ECO:0000259" key="8">
    <source>
        <dbReference type="Pfam" id="PF02397"/>
    </source>
</evidence>
<proteinExistence type="inferred from homology"/>
<evidence type="ECO:0000256" key="2">
    <source>
        <dbReference type="ARBA" id="ARBA00006464"/>
    </source>
</evidence>
<keyword evidence="5 7" id="KW-1133">Transmembrane helix</keyword>
<feature type="transmembrane region" description="Helical" evidence="7">
    <location>
        <begin position="53"/>
        <end position="72"/>
    </location>
</feature>
<comment type="caution">
    <text evidence="9">The sequence shown here is derived from an EMBL/GenBank/DDBJ whole genome shotgun (WGS) entry which is preliminary data.</text>
</comment>
<comment type="similarity">
    <text evidence="2">Belongs to the bacterial sugar transferase family.</text>
</comment>
<dbReference type="EMBL" id="SVER01000008">
    <property type="protein sequence ID" value="MBE5919007.1"/>
    <property type="molecule type" value="Genomic_DNA"/>
</dbReference>
<keyword evidence="3 9" id="KW-0808">Transferase</keyword>
<evidence type="ECO:0000256" key="7">
    <source>
        <dbReference type="SAM" id="Phobius"/>
    </source>
</evidence>
<feature type="transmembrane region" description="Helical" evidence="7">
    <location>
        <begin position="84"/>
        <end position="103"/>
    </location>
</feature>
<feature type="transmembrane region" description="Helical" evidence="7">
    <location>
        <begin position="115"/>
        <end position="134"/>
    </location>
</feature>
<evidence type="ECO:0000256" key="6">
    <source>
        <dbReference type="ARBA" id="ARBA00023136"/>
    </source>
</evidence>
<dbReference type="GO" id="GO:0016780">
    <property type="term" value="F:phosphotransferase activity, for other substituted phosphate groups"/>
    <property type="evidence" value="ECO:0007669"/>
    <property type="project" value="TreeGrafter"/>
</dbReference>
<dbReference type="PANTHER" id="PTHR30576">
    <property type="entry name" value="COLANIC BIOSYNTHESIS UDP-GLUCOSE LIPID CARRIER TRANSFERASE"/>
    <property type="match status" value="1"/>
</dbReference>
<dbReference type="GO" id="GO:0016020">
    <property type="term" value="C:membrane"/>
    <property type="evidence" value="ECO:0007669"/>
    <property type="project" value="UniProtKB-SubCell"/>
</dbReference>
<keyword evidence="6 7" id="KW-0472">Membrane</keyword>
<dbReference type="NCBIfam" id="TIGR03025">
    <property type="entry name" value="EPS_sugtrans"/>
    <property type="match status" value="1"/>
</dbReference>
<feature type="transmembrane region" description="Helical" evidence="7">
    <location>
        <begin position="12"/>
        <end position="33"/>
    </location>
</feature>
<dbReference type="AlphaFoldDB" id="A0A927YMF5"/>
<dbReference type="Pfam" id="PF02397">
    <property type="entry name" value="Bac_transf"/>
    <property type="match status" value="1"/>
</dbReference>
<dbReference type="Gene3D" id="3.40.50.720">
    <property type="entry name" value="NAD(P)-binding Rossmann-like Domain"/>
    <property type="match status" value="1"/>
</dbReference>
<name>A0A927YMF5_9FIRM</name>
<accession>A0A927YMF5</accession>
<evidence type="ECO:0000256" key="5">
    <source>
        <dbReference type="ARBA" id="ARBA00022989"/>
    </source>
</evidence>
<gene>
    <name evidence="9" type="ORF">E7272_04100</name>
</gene>
<dbReference type="PANTHER" id="PTHR30576:SF10">
    <property type="entry name" value="SLL5057 PROTEIN"/>
    <property type="match status" value="1"/>
</dbReference>
<comment type="subcellular location">
    <subcellularLocation>
        <location evidence="1">Membrane</location>
        <topology evidence="1">Multi-pass membrane protein</topology>
    </subcellularLocation>
</comment>
<evidence type="ECO:0000313" key="9">
    <source>
        <dbReference type="EMBL" id="MBE5919007.1"/>
    </source>
</evidence>
<protein>
    <submittedName>
        <fullName evidence="9">Sugar transferase</fullName>
    </submittedName>
</protein>
<dbReference type="InterPro" id="IPR017475">
    <property type="entry name" value="EPS_sugar_tfrase"/>
</dbReference>
<feature type="transmembrane region" description="Helical" evidence="7">
    <location>
        <begin position="285"/>
        <end position="306"/>
    </location>
</feature>
<evidence type="ECO:0000313" key="10">
    <source>
        <dbReference type="Proteomes" id="UP000766246"/>
    </source>
</evidence>
<reference evidence="9" key="1">
    <citation type="submission" date="2019-04" db="EMBL/GenBank/DDBJ databases">
        <title>Evolution of Biomass-Degrading Anaerobic Consortia Revealed by Metagenomics.</title>
        <authorList>
            <person name="Peng X."/>
        </authorList>
    </citation>
    <scope>NUCLEOTIDE SEQUENCE</scope>
    <source>
        <strain evidence="9">SIG311</strain>
    </source>
</reference>
<keyword evidence="4 7" id="KW-0812">Transmembrane</keyword>
<evidence type="ECO:0000256" key="4">
    <source>
        <dbReference type="ARBA" id="ARBA00022692"/>
    </source>
</evidence>
<evidence type="ECO:0000256" key="3">
    <source>
        <dbReference type="ARBA" id="ARBA00022679"/>
    </source>
</evidence>
<dbReference type="Proteomes" id="UP000766246">
    <property type="component" value="Unassembled WGS sequence"/>
</dbReference>
<dbReference type="InterPro" id="IPR003362">
    <property type="entry name" value="Bact_transf"/>
</dbReference>
<feature type="domain" description="Bacterial sugar transferase" evidence="8">
    <location>
        <begin position="280"/>
        <end position="468"/>
    </location>
</feature>
<evidence type="ECO:0000256" key="1">
    <source>
        <dbReference type="ARBA" id="ARBA00004141"/>
    </source>
</evidence>
<organism evidence="9 10">
    <name type="scientific">Pseudobutyrivibrio ruminis</name>
    <dbReference type="NCBI Taxonomy" id="46206"/>
    <lineage>
        <taxon>Bacteria</taxon>
        <taxon>Bacillati</taxon>
        <taxon>Bacillota</taxon>
        <taxon>Clostridia</taxon>
        <taxon>Lachnospirales</taxon>
        <taxon>Lachnospiraceae</taxon>
        <taxon>Pseudobutyrivibrio</taxon>
    </lineage>
</organism>
<dbReference type="Pfam" id="PF13727">
    <property type="entry name" value="CoA_binding_3"/>
    <property type="match status" value="1"/>
</dbReference>